<gene>
    <name evidence="3" type="ORF">EZ313_01515</name>
</gene>
<dbReference type="RefSeq" id="WP_135261460.1">
    <property type="nucleotide sequence ID" value="NZ_SMLM01000001.1"/>
</dbReference>
<keyword evidence="2" id="KW-1133">Transmembrane helix</keyword>
<dbReference type="GO" id="GO:0015627">
    <property type="term" value="C:type II protein secretion system complex"/>
    <property type="evidence" value="ECO:0007669"/>
    <property type="project" value="InterPro"/>
</dbReference>
<dbReference type="AlphaFoldDB" id="A0A4Z0C5J2"/>
<dbReference type="PANTHER" id="PTHR30093:SF47">
    <property type="entry name" value="TYPE IV PILUS NON-CORE MINOR PILIN PILE"/>
    <property type="match status" value="1"/>
</dbReference>
<dbReference type="NCBIfam" id="TIGR02532">
    <property type="entry name" value="IV_pilin_GFxxxE"/>
    <property type="match status" value="1"/>
</dbReference>
<dbReference type="EMBL" id="SMLM01000001">
    <property type="protein sequence ID" value="TFZ05379.1"/>
    <property type="molecule type" value="Genomic_DNA"/>
</dbReference>
<evidence type="ECO:0000313" key="4">
    <source>
        <dbReference type="Proteomes" id="UP000298180"/>
    </source>
</evidence>
<organism evidence="3 4">
    <name type="scientific">Ramlibacter henchirensis</name>
    <dbReference type="NCBI Taxonomy" id="204072"/>
    <lineage>
        <taxon>Bacteria</taxon>
        <taxon>Pseudomonadati</taxon>
        <taxon>Pseudomonadota</taxon>
        <taxon>Betaproteobacteria</taxon>
        <taxon>Burkholderiales</taxon>
        <taxon>Comamonadaceae</taxon>
        <taxon>Ramlibacter</taxon>
    </lineage>
</organism>
<evidence type="ECO:0000313" key="3">
    <source>
        <dbReference type="EMBL" id="TFZ05379.1"/>
    </source>
</evidence>
<comment type="caution">
    <text evidence="3">The sequence shown here is derived from an EMBL/GenBank/DDBJ whole genome shotgun (WGS) entry which is preliminary data.</text>
</comment>
<feature type="transmembrane region" description="Helical" evidence="2">
    <location>
        <begin position="6"/>
        <end position="27"/>
    </location>
</feature>
<dbReference type="InterPro" id="IPR012902">
    <property type="entry name" value="N_methyl_site"/>
</dbReference>
<keyword evidence="1" id="KW-0488">Methylation</keyword>
<dbReference type="GO" id="GO:0015628">
    <property type="term" value="P:protein secretion by the type II secretion system"/>
    <property type="evidence" value="ECO:0007669"/>
    <property type="project" value="InterPro"/>
</dbReference>
<reference evidence="3 4" key="1">
    <citation type="submission" date="2019-03" db="EMBL/GenBank/DDBJ databases">
        <title>Ramlibacter henchirensis DSM 14656, whole genome shotgun sequence.</title>
        <authorList>
            <person name="Zhang X."/>
            <person name="Feng G."/>
            <person name="Zhu H."/>
        </authorList>
    </citation>
    <scope>NUCLEOTIDE SEQUENCE [LARGE SCALE GENOMIC DNA]</scope>
    <source>
        <strain evidence="3 4">DSM 14656</strain>
    </source>
</reference>
<name>A0A4Z0C5J2_9BURK</name>
<keyword evidence="2" id="KW-0472">Membrane</keyword>
<dbReference type="PRINTS" id="PR00813">
    <property type="entry name" value="BCTERIALGSPG"/>
</dbReference>
<sequence>MRRRGFTLIELLIVLSIMAVLLTIALPRYFQSVDRSREVALAQSLMVVRDAIDKYYSDRGRYPDSLSDLVQARYLRALPVDPVTGNADAWVVVPPPAGTIGGGSLYDLRSGAPGQSTEGRAFSEF</sequence>
<proteinExistence type="predicted"/>
<accession>A0A4Z0C5J2</accession>
<dbReference type="Pfam" id="PF07963">
    <property type="entry name" value="N_methyl"/>
    <property type="match status" value="1"/>
</dbReference>
<dbReference type="Gene3D" id="3.30.700.10">
    <property type="entry name" value="Glycoprotein, Type 4 Pilin"/>
    <property type="match status" value="1"/>
</dbReference>
<dbReference type="SUPFAM" id="SSF54523">
    <property type="entry name" value="Pili subunits"/>
    <property type="match status" value="1"/>
</dbReference>
<dbReference type="PANTHER" id="PTHR30093">
    <property type="entry name" value="GENERAL SECRETION PATHWAY PROTEIN G"/>
    <property type="match status" value="1"/>
</dbReference>
<keyword evidence="4" id="KW-1185">Reference proteome</keyword>
<dbReference type="PROSITE" id="PS00409">
    <property type="entry name" value="PROKAR_NTER_METHYL"/>
    <property type="match status" value="1"/>
</dbReference>
<evidence type="ECO:0000256" key="2">
    <source>
        <dbReference type="SAM" id="Phobius"/>
    </source>
</evidence>
<evidence type="ECO:0000256" key="1">
    <source>
        <dbReference type="ARBA" id="ARBA00022481"/>
    </source>
</evidence>
<dbReference type="OrthoDB" id="9795612at2"/>
<dbReference type="InterPro" id="IPR000983">
    <property type="entry name" value="Bac_GSPG_pilin"/>
</dbReference>
<protein>
    <submittedName>
        <fullName evidence="3">Type II secretion system protein</fullName>
    </submittedName>
</protein>
<dbReference type="Proteomes" id="UP000298180">
    <property type="component" value="Unassembled WGS sequence"/>
</dbReference>
<dbReference type="InterPro" id="IPR045584">
    <property type="entry name" value="Pilin-like"/>
</dbReference>
<keyword evidence="2" id="KW-0812">Transmembrane</keyword>